<accession>A0ABU5H4E0</accession>
<organism evidence="1 2">
    <name type="scientific">Hyalangium rubrum</name>
    <dbReference type="NCBI Taxonomy" id="3103134"/>
    <lineage>
        <taxon>Bacteria</taxon>
        <taxon>Pseudomonadati</taxon>
        <taxon>Myxococcota</taxon>
        <taxon>Myxococcia</taxon>
        <taxon>Myxococcales</taxon>
        <taxon>Cystobacterineae</taxon>
        <taxon>Archangiaceae</taxon>
        <taxon>Hyalangium</taxon>
    </lineage>
</organism>
<reference evidence="1 2" key="1">
    <citation type="submission" date="2023-12" db="EMBL/GenBank/DDBJ databases">
        <title>the genome sequence of Hyalangium sp. s54d21.</title>
        <authorList>
            <person name="Zhang X."/>
        </authorList>
    </citation>
    <scope>NUCLEOTIDE SEQUENCE [LARGE SCALE GENOMIC DNA]</scope>
    <source>
        <strain evidence="2">s54d21</strain>
    </source>
</reference>
<name>A0ABU5H4E0_9BACT</name>
<evidence type="ECO:0008006" key="3">
    <source>
        <dbReference type="Google" id="ProtNLM"/>
    </source>
</evidence>
<evidence type="ECO:0000313" key="2">
    <source>
        <dbReference type="Proteomes" id="UP001291309"/>
    </source>
</evidence>
<dbReference type="RefSeq" id="WP_321547082.1">
    <property type="nucleotide sequence ID" value="NZ_JAXIVS010000006.1"/>
</dbReference>
<dbReference type="PROSITE" id="PS51257">
    <property type="entry name" value="PROKAR_LIPOPROTEIN"/>
    <property type="match status" value="1"/>
</dbReference>
<proteinExistence type="predicted"/>
<gene>
    <name evidence="1" type="ORF">SYV04_18170</name>
</gene>
<dbReference type="EMBL" id="JAXIVS010000006">
    <property type="protein sequence ID" value="MDY7228353.1"/>
    <property type="molecule type" value="Genomic_DNA"/>
</dbReference>
<sequence>MTVRSQSRLLRTLALGALGFTLLGGCEPYPVDDAEPMRASQESDIKIANSLSTAALVFNGISTNAQANLLMRTNALSTLFNNTSTADGNFIRNQLTDPNARQFMKYLVGCALSSSQTLPWQSSGGHSGVWMGGAGLCTQWRDIPPSAACMRQVSACILARNNAVNRRVELSVRGAHLDGTAFSLEEAPLLVEYDPDVPTTDMPIQSFNACATPTVGGERDCGWIKDRIGTCTPNSWVRLGAGSMAQDTSGLCTGPVLGKNKDIRAVLRVCSGIAGCDDEGPRFVAKSTGVCSPVQNPSVSFQCPASGYFNVMMAPWNSTESLGLLYVGEDSTAQNAAYPVSEAQAFRIREGAFYGNLFTRGVAAEVTVIPSKTGRGDGAREITHSLMSGSVYPQMYVCHDPGWVQGAAYATHRVCAIPDMGANCAAKLVGSCQAPTTGCGTFDAPPVTGDGDYDDCKDPDLTTWSEPVTVYLNGPCDLMPAGQVNLCKRHFP</sequence>
<keyword evidence="2" id="KW-1185">Reference proteome</keyword>
<dbReference type="Proteomes" id="UP001291309">
    <property type="component" value="Unassembled WGS sequence"/>
</dbReference>
<evidence type="ECO:0000313" key="1">
    <source>
        <dbReference type="EMBL" id="MDY7228353.1"/>
    </source>
</evidence>
<protein>
    <recommendedName>
        <fullName evidence="3">Lipoprotein</fullName>
    </recommendedName>
</protein>
<comment type="caution">
    <text evidence="1">The sequence shown here is derived from an EMBL/GenBank/DDBJ whole genome shotgun (WGS) entry which is preliminary data.</text>
</comment>